<organism evidence="1 2">
    <name type="scientific">Saccharothrix mutabilis subsp. mutabilis</name>
    <dbReference type="NCBI Taxonomy" id="66855"/>
    <lineage>
        <taxon>Bacteria</taxon>
        <taxon>Bacillati</taxon>
        <taxon>Actinomycetota</taxon>
        <taxon>Actinomycetes</taxon>
        <taxon>Pseudonocardiales</taxon>
        <taxon>Pseudonocardiaceae</taxon>
        <taxon>Saccharothrix</taxon>
    </lineage>
</organism>
<name>A0ABN0TW10_9PSEU</name>
<proteinExistence type="predicted"/>
<comment type="caution">
    <text evidence="1">The sequence shown here is derived from an EMBL/GenBank/DDBJ whole genome shotgun (WGS) entry which is preliminary data.</text>
</comment>
<dbReference type="Proteomes" id="UP001500416">
    <property type="component" value="Unassembled WGS sequence"/>
</dbReference>
<evidence type="ECO:0000313" key="1">
    <source>
        <dbReference type="EMBL" id="GAA0231575.1"/>
    </source>
</evidence>
<accession>A0ABN0TW10</accession>
<evidence type="ECO:0000313" key="2">
    <source>
        <dbReference type="Proteomes" id="UP001500416"/>
    </source>
</evidence>
<reference evidence="1 2" key="1">
    <citation type="journal article" date="2019" name="Int. J. Syst. Evol. Microbiol.">
        <title>The Global Catalogue of Microorganisms (GCM) 10K type strain sequencing project: providing services to taxonomists for standard genome sequencing and annotation.</title>
        <authorList>
            <consortium name="The Broad Institute Genomics Platform"/>
            <consortium name="The Broad Institute Genome Sequencing Center for Infectious Disease"/>
            <person name="Wu L."/>
            <person name="Ma J."/>
        </authorList>
    </citation>
    <scope>NUCLEOTIDE SEQUENCE [LARGE SCALE GENOMIC DNA]</scope>
    <source>
        <strain evidence="1 2">JCM 3380</strain>
    </source>
</reference>
<keyword evidence="2" id="KW-1185">Reference proteome</keyword>
<gene>
    <name evidence="1" type="ORF">GCM10010492_32740</name>
</gene>
<dbReference type="EMBL" id="BAAABU010000006">
    <property type="protein sequence ID" value="GAA0231575.1"/>
    <property type="molecule type" value="Genomic_DNA"/>
</dbReference>
<dbReference type="RefSeq" id="WP_343934672.1">
    <property type="nucleotide sequence ID" value="NZ_BAAABU010000006.1"/>
</dbReference>
<protein>
    <submittedName>
        <fullName evidence="1">Uncharacterized protein</fullName>
    </submittedName>
</protein>
<sequence>MTRWTGGAGAVSDSGDVVGWSGSRAFLWRAGRVVWLGEGFPVGLNDFGVAVGRAVLWRVRR</sequence>